<evidence type="ECO:0000256" key="1">
    <source>
        <dbReference type="SAM" id="SignalP"/>
    </source>
</evidence>
<gene>
    <name evidence="2" type="ORF">TR121608</name>
</gene>
<reference evidence="2" key="1">
    <citation type="submission" date="2016-01" db="EMBL/GenBank/DDBJ databases">
        <title>Reference transcriptome for the parasite Schistocephalus solidus: insights into the molecular evolution of parasitism.</title>
        <authorList>
            <person name="Hebert F.O."/>
            <person name="Grambauer S."/>
            <person name="Barber I."/>
            <person name="Landry C.R."/>
            <person name="Aubin-Horth N."/>
        </authorList>
    </citation>
    <scope>NUCLEOTIDE SEQUENCE</scope>
</reference>
<accession>A0A0X3Q4W8</accession>
<feature type="signal peptide" evidence="1">
    <location>
        <begin position="1"/>
        <end position="19"/>
    </location>
</feature>
<evidence type="ECO:0000313" key="2">
    <source>
        <dbReference type="EMBL" id="JAP59041.1"/>
    </source>
</evidence>
<dbReference type="EMBL" id="GEEE01004184">
    <property type="protein sequence ID" value="JAP59041.1"/>
    <property type="molecule type" value="Transcribed_RNA"/>
</dbReference>
<dbReference type="AlphaFoldDB" id="A0A0X3Q4W8"/>
<protein>
    <submittedName>
        <fullName evidence="2">Uncharacterized protein</fullName>
    </submittedName>
</protein>
<feature type="chain" id="PRO_5007051471" evidence="1">
    <location>
        <begin position="20"/>
        <end position="127"/>
    </location>
</feature>
<proteinExistence type="predicted"/>
<name>A0A0X3Q4W8_SCHSO</name>
<keyword evidence="1" id="KW-0732">Signal</keyword>
<sequence length="127" mass="14891">MKLWWILSVLGSLFFVAQTHNEMEMEDFQSCLLYCSDAYGNCLKATEGLWKDYIHNREKITRIVRRCCLRNEKNPDAHEEDSFATCAKIRCGAHLYGCQIKKVHEGFMSPEEIFHLKEKQNKTQTVL</sequence>
<organism evidence="2">
    <name type="scientific">Schistocephalus solidus</name>
    <name type="common">Tapeworm</name>
    <dbReference type="NCBI Taxonomy" id="70667"/>
    <lineage>
        <taxon>Eukaryota</taxon>
        <taxon>Metazoa</taxon>
        <taxon>Spiralia</taxon>
        <taxon>Lophotrochozoa</taxon>
        <taxon>Platyhelminthes</taxon>
        <taxon>Cestoda</taxon>
        <taxon>Eucestoda</taxon>
        <taxon>Diphyllobothriidea</taxon>
        <taxon>Diphyllobothriidae</taxon>
        <taxon>Schistocephalus</taxon>
    </lineage>
</organism>